<dbReference type="PANTHER" id="PTHR33734:SF28">
    <property type="entry name" value="LYSM DOMAIN-CONTAINING GPI-ANCHORED PROTEIN 1-LIKE"/>
    <property type="match status" value="1"/>
</dbReference>
<dbReference type="OrthoDB" id="2107166at2759"/>
<dbReference type="PROSITE" id="PS51782">
    <property type="entry name" value="LYSM"/>
    <property type="match status" value="2"/>
</dbReference>
<dbReference type="CDD" id="cd00118">
    <property type="entry name" value="LysM"/>
    <property type="match status" value="2"/>
</dbReference>
<feature type="domain" description="LysM" evidence="3">
    <location>
        <begin position="116"/>
        <end position="162"/>
    </location>
</feature>
<dbReference type="Pfam" id="PF01476">
    <property type="entry name" value="LysM"/>
    <property type="match status" value="3"/>
</dbReference>
<comment type="caution">
    <text evidence="4">The sequence shown here is derived from an EMBL/GenBank/DDBJ whole genome shotgun (WGS) entry which is preliminary data.</text>
</comment>
<reference evidence="4" key="2">
    <citation type="journal article" date="2023" name="Plants (Basel)">
        <title>Annotation of the Turnera subulata (Passifloraceae) Draft Genome Reveals the S-Locus Evolved after the Divergence of Turneroideae from Passifloroideae in a Stepwise Manner.</title>
        <authorList>
            <person name="Henning P.M."/>
            <person name="Roalson E.H."/>
            <person name="Mir W."/>
            <person name="McCubbin A.G."/>
            <person name="Shore J.S."/>
        </authorList>
    </citation>
    <scope>NUCLEOTIDE SEQUENCE</scope>
    <source>
        <strain evidence="4">F60SS</strain>
    </source>
</reference>
<keyword evidence="2" id="KW-0732">Signal</keyword>
<keyword evidence="5" id="KW-1185">Reference proteome</keyword>
<feature type="region of interest" description="Disordered" evidence="1">
    <location>
        <begin position="356"/>
        <end position="382"/>
    </location>
</feature>
<protein>
    <recommendedName>
        <fullName evidence="3">LysM domain-containing protein</fullName>
    </recommendedName>
</protein>
<evidence type="ECO:0000259" key="3">
    <source>
        <dbReference type="PROSITE" id="PS51782"/>
    </source>
</evidence>
<organism evidence="4 5">
    <name type="scientific">Turnera subulata</name>
    <dbReference type="NCBI Taxonomy" id="218843"/>
    <lineage>
        <taxon>Eukaryota</taxon>
        <taxon>Viridiplantae</taxon>
        <taxon>Streptophyta</taxon>
        <taxon>Embryophyta</taxon>
        <taxon>Tracheophyta</taxon>
        <taxon>Spermatophyta</taxon>
        <taxon>Magnoliopsida</taxon>
        <taxon>eudicotyledons</taxon>
        <taxon>Gunneridae</taxon>
        <taxon>Pentapetalae</taxon>
        <taxon>rosids</taxon>
        <taxon>fabids</taxon>
        <taxon>Malpighiales</taxon>
        <taxon>Passifloraceae</taxon>
        <taxon>Turnera</taxon>
    </lineage>
</organism>
<gene>
    <name evidence="4" type="ORF">Tsubulata_049864</name>
</gene>
<accession>A0A9Q0G3I5</accession>
<dbReference type="Gene3D" id="3.10.350.10">
    <property type="entry name" value="LysM domain"/>
    <property type="match status" value="2"/>
</dbReference>
<dbReference type="SMART" id="SM00257">
    <property type="entry name" value="LysM"/>
    <property type="match status" value="2"/>
</dbReference>
<dbReference type="AlphaFoldDB" id="A0A9Q0G3I5"/>
<evidence type="ECO:0000256" key="2">
    <source>
        <dbReference type="SAM" id="SignalP"/>
    </source>
</evidence>
<name>A0A9Q0G3I5_9ROSI</name>
<dbReference type="EMBL" id="JAKUCV010002469">
    <property type="protein sequence ID" value="KAJ4842528.1"/>
    <property type="molecule type" value="Genomic_DNA"/>
</dbReference>
<dbReference type="PANTHER" id="PTHR33734">
    <property type="entry name" value="LYSM DOMAIN-CONTAINING GPI-ANCHORED PROTEIN 2"/>
    <property type="match status" value="1"/>
</dbReference>
<reference evidence="4" key="1">
    <citation type="submission" date="2022-02" db="EMBL/GenBank/DDBJ databases">
        <authorList>
            <person name="Henning P.M."/>
            <person name="McCubbin A.G."/>
            <person name="Shore J.S."/>
        </authorList>
    </citation>
    <scope>NUCLEOTIDE SEQUENCE</scope>
    <source>
        <strain evidence="4">F60SS</strain>
        <tissue evidence="4">Leaves</tissue>
    </source>
</reference>
<dbReference type="SUPFAM" id="SSF54106">
    <property type="entry name" value="LysM domain"/>
    <property type="match status" value="2"/>
</dbReference>
<feature type="signal peptide" evidence="2">
    <location>
        <begin position="1"/>
        <end position="33"/>
    </location>
</feature>
<dbReference type="InterPro" id="IPR018392">
    <property type="entry name" value="LysM"/>
</dbReference>
<proteinExistence type="predicted"/>
<dbReference type="Proteomes" id="UP001141552">
    <property type="component" value="Unassembled WGS sequence"/>
</dbReference>
<feature type="chain" id="PRO_5040367901" description="LysM domain-containing protein" evidence="2">
    <location>
        <begin position="34"/>
        <end position="408"/>
    </location>
</feature>
<evidence type="ECO:0000313" key="5">
    <source>
        <dbReference type="Proteomes" id="UP001141552"/>
    </source>
</evidence>
<feature type="domain" description="LysM" evidence="3">
    <location>
        <begin position="181"/>
        <end position="224"/>
    </location>
</feature>
<evidence type="ECO:0000256" key="1">
    <source>
        <dbReference type="SAM" id="MobiDB-lite"/>
    </source>
</evidence>
<evidence type="ECO:0000313" key="4">
    <source>
        <dbReference type="EMBL" id="KAJ4842528.1"/>
    </source>
</evidence>
<dbReference type="InterPro" id="IPR036779">
    <property type="entry name" value="LysM_dom_sf"/>
</dbReference>
<sequence>MITAMESQMKFLMMPILLLVLFVLLPCSVVTHAKSMIEPCSSSDSCTSLLSYILPYDSKLSEIAYRFQLNISDILAANSINPKTPSLDTHIFHAKSFFKIPIMCPCVDGIRRSISTIYTVKPADTLESISESYGGVVTGQQIGSTNNINAMNPLMIDQPLVIPLPCTCFNNVDNGFPAVYMSYVVQNGESFRSIATEFGTTVTDLAAVNGFGQLVLDPGDILAIPIPACSSANLNWHNESLIVPNGSYALTASNCIKCVCRPDNLQLQCSPSGIVASCTNLQCKDSDLFIGDSYVNRTNTGCNVTTCVYRGHLGGKIFRSLQNSSQVQCPGNQNFNAIPPMVSPYDNPHVPCIGLPPQSSPAPAPSPNMGRDDPYSQKSNIPSDKKELLNRALWYNSLLVGAAFVILF</sequence>